<feature type="transmembrane region" description="Helical" evidence="8">
    <location>
        <begin position="162"/>
        <end position="179"/>
    </location>
</feature>
<evidence type="ECO:0000256" key="8">
    <source>
        <dbReference type="SAM" id="Phobius"/>
    </source>
</evidence>
<keyword evidence="2" id="KW-1003">Cell membrane</keyword>
<dbReference type="GO" id="GO:0009103">
    <property type="term" value="P:lipopolysaccharide biosynthetic process"/>
    <property type="evidence" value="ECO:0007669"/>
    <property type="project" value="UniProtKB-ARBA"/>
</dbReference>
<evidence type="ECO:0000256" key="1">
    <source>
        <dbReference type="ARBA" id="ARBA00004651"/>
    </source>
</evidence>
<evidence type="ECO:0000256" key="4">
    <source>
        <dbReference type="ARBA" id="ARBA00022679"/>
    </source>
</evidence>
<name>A0A7Y7WLD2_9PSED</name>
<dbReference type="Proteomes" id="UP000522864">
    <property type="component" value="Unassembled WGS sequence"/>
</dbReference>
<feature type="transmembrane region" description="Helical" evidence="8">
    <location>
        <begin position="109"/>
        <end position="126"/>
    </location>
</feature>
<dbReference type="PANTHER" id="PTHR33908:SF3">
    <property type="entry name" value="UNDECAPRENYL PHOSPHATE-ALPHA-4-AMINO-4-DEOXY-L-ARABINOSE ARABINOSYL TRANSFERASE"/>
    <property type="match status" value="1"/>
</dbReference>
<dbReference type="GO" id="GO:0005886">
    <property type="term" value="C:plasma membrane"/>
    <property type="evidence" value="ECO:0007669"/>
    <property type="project" value="UniProtKB-SubCell"/>
</dbReference>
<dbReference type="PANTHER" id="PTHR33908">
    <property type="entry name" value="MANNOSYLTRANSFERASE YKCB-RELATED"/>
    <property type="match status" value="1"/>
</dbReference>
<feature type="transmembrane region" description="Helical" evidence="8">
    <location>
        <begin position="132"/>
        <end position="150"/>
    </location>
</feature>
<feature type="transmembrane region" description="Helical" evidence="8">
    <location>
        <begin position="324"/>
        <end position="348"/>
    </location>
</feature>
<dbReference type="InterPro" id="IPR003342">
    <property type="entry name" value="ArnT-like_N"/>
</dbReference>
<evidence type="ECO:0000256" key="7">
    <source>
        <dbReference type="ARBA" id="ARBA00023136"/>
    </source>
</evidence>
<gene>
    <name evidence="10" type="ORF">HX830_00365</name>
</gene>
<comment type="subcellular location">
    <subcellularLocation>
        <location evidence="1">Cell membrane</location>
        <topology evidence="1">Multi-pass membrane protein</topology>
    </subcellularLocation>
</comment>
<dbReference type="GO" id="GO:0000030">
    <property type="term" value="F:mannosyltransferase activity"/>
    <property type="evidence" value="ECO:0007669"/>
    <property type="project" value="InterPro"/>
</dbReference>
<keyword evidence="4 10" id="KW-0808">Transferase</keyword>
<keyword evidence="7 8" id="KW-0472">Membrane</keyword>
<comment type="caution">
    <text evidence="10">The sequence shown here is derived from an EMBL/GenBank/DDBJ whole genome shotgun (WGS) entry which is preliminary data.</text>
</comment>
<dbReference type="EMBL" id="JACAQA010000001">
    <property type="protein sequence ID" value="NWB83320.1"/>
    <property type="molecule type" value="Genomic_DNA"/>
</dbReference>
<reference evidence="10 11" key="1">
    <citation type="submission" date="2020-04" db="EMBL/GenBank/DDBJ databases">
        <title>Molecular characterization of pseudomonads from Agaricus bisporus reveal novel blotch 2 pathogens in Western Europe.</title>
        <authorList>
            <person name="Taparia T."/>
            <person name="Krijger M."/>
            <person name="Haynes E."/>
            <person name="Elpinstone J.G."/>
            <person name="Noble R."/>
            <person name="Van Der Wolf J."/>
        </authorList>
    </citation>
    <scope>NUCLEOTIDE SEQUENCE [LARGE SCALE GENOMIC DNA]</scope>
    <source>
        <strain evidence="10 11">G9001</strain>
    </source>
</reference>
<accession>A0A7Y7WLD2</accession>
<dbReference type="AlphaFoldDB" id="A0A7Y7WLD2"/>
<proteinExistence type="predicted"/>
<evidence type="ECO:0000259" key="9">
    <source>
        <dbReference type="Pfam" id="PF02366"/>
    </source>
</evidence>
<evidence type="ECO:0000313" key="11">
    <source>
        <dbReference type="Proteomes" id="UP000522864"/>
    </source>
</evidence>
<feature type="transmembrane region" description="Helical" evidence="8">
    <location>
        <begin position="214"/>
        <end position="233"/>
    </location>
</feature>
<evidence type="ECO:0000256" key="6">
    <source>
        <dbReference type="ARBA" id="ARBA00022989"/>
    </source>
</evidence>
<sequence>MRMTRPFLILLLMSGLLFFFGLGNHELQGSTESRVAGIAMEMHLTRDWVTPHLLGEPFLEKPPLSLWLDAGAIQLFGGTPLAVRLASAFAGLFTVLALFAFLRKIGRPSVLAWTAAAMLATMASYLGNARQVGEDALLSLGVTLALLAFFRATEQRTQGKPTLAAWCVFALGIVISTLSKGVLGLALPGIVIFVYLVSQSLIDRRFSFGDWLRPALFTALGLIPLLIWLVLLYQRGGMQAVGEVLWANSVGRFSGSFTAAGHYEPFYYYLAKLPESFLPWNLLVYLGLWNLRKRLVANRHLLFATVWILAQFTLLTLASSKRMVYLMSMAPAAAIIAAEYSLVILEWLRRRSATSPFSAKLVKHHRPLAMGLMALVVVGYLVVASLESRSDLKNSFKPLTDQVIELQAHGKQVALFQPEERLASTVFYTQRQQQVLMTEAELTAFLTASPNNVVIVDQGLNVPTPPAPIKVLSTITIGGKRLYNFYGQ</sequence>
<dbReference type="RefSeq" id="WP_152737657.1">
    <property type="nucleotide sequence ID" value="NZ_JACAQA010000001.1"/>
</dbReference>
<evidence type="ECO:0000256" key="3">
    <source>
        <dbReference type="ARBA" id="ARBA00022676"/>
    </source>
</evidence>
<evidence type="ECO:0000256" key="2">
    <source>
        <dbReference type="ARBA" id="ARBA00022475"/>
    </source>
</evidence>
<keyword evidence="3" id="KW-0328">Glycosyltransferase</keyword>
<dbReference type="GO" id="GO:0016763">
    <property type="term" value="F:pentosyltransferase activity"/>
    <property type="evidence" value="ECO:0007669"/>
    <property type="project" value="TreeGrafter"/>
</dbReference>
<keyword evidence="5 8" id="KW-0812">Transmembrane</keyword>
<dbReference type="InterPro" id="IPR050297">
    <property type="entry name" value="LipidA_mod_glycosyltrf_83"/>
</dbReference>
<dbReference type="GO" id="GO:0010041">
    <property type="term" value="P:response to iron(III) ion"/>
    <property type="evidence" value="ECO:0007669"/>
    <property type="project" value="TreeGrafter"/>
</dbReference>
<evidence type="ECO:0000256" key="5">
    <source>
        <dbReference type="ARBA" id="ARBA00022692"/>
    </source>
</evidence>
<dbReference type="GO" id="GO:0006493">
    <property type="term" value="P:protein O-linked glycosylation"/>
    <property type="evidence" value="ECO:0007669"/>
    <property type="project" value="InterPro"/>
</dbReference>
<evidence type="ECO:0000313" key="10">
    <source>
        <dbReference type="EMBL" id="NWB83320.1"/>
    </source>
</evidence>
<keyword evidence="6 8" id="KW-1133">Transmembrane helix</keyword>
<feature type="transmembrane region" description="Helical" evidence="8">
    <location>
        <begin position="300"/>
        <end position="318"/>
    </location>
</feature>
<feature type="transmembrane region" description="Helical" evidence="8">
    <location>
        <begin position="81"/>
        <end position="102"/>
    </location>
</feature>
<organism evidence="10 11">
    <name type="scientific">Pseudomonas gingeri</name>
    <dbReference type="NCBI Taxonomy" id="117681"/>
    <lineage>
        <taxon>Bacteria</taxon>
        <taxon>Pseudomonadati</taxon>
        <taxon>Pseudomonadota</taxon>
        <taxon>Gammaproteobacteria</taxon>
        <taxon>Pseudomonadales</taxon>
        <taxon>Pseudomonadaceae</taxon>
        <taxon>Pseudomonas</taxon>
    </lineage>
</organism>
<feature type="transmembrane region" description="Helical" evidence="8">
    <location>
        <begin position="368"/>
        <end position="386"/>
    </location>
</feature>
<dbReference type="Pfam" id="PF02366">
    <property type="entry name" value="PMT"/>
    <property type="match status" value="1"/>
</dbReference>
<protein>
    <submittedName>
        <fullName evidence="10">Glycosyltransferase family 39 protein</fullName>
    </submittedName>
</protein>
<feature type="domain" description="ArnT-like N-terminal" evidence="9">
    <location>
        <begin position="29"/>
        <end position="229"/>
    </location>
</feature>